<evidence type="ECO:0000313" key="1">
    <source>
        <dbReference type="EMBL" id="QJA70929.1"/>
    </source>
</evidence>
<protein>
    <submittedName>
        <fullName evidence="1">Uncharacterized protein</fullName>
    </submittedName>
</protein>
<gene>
    <name evidence="1" type="ORF">MM415A03493_0011</name>
</gene>
<name>A0A6M3JL39_9ZZZZ</name>
<dbReference type="AlphaFoldDB" id="A0A6M3JL39"/>
<organism evidence="1">
    <name type="scientific">viral metagenome</name>
    <dbReference type="NCBI Taxonomy" id="1070528"/>
    <lineage>
        <taxon>unclassified sequences</taxon>
        <taxon>metagenomes</taxon>
        <taxon>organismal metagenomes</taxon>
    </lineage>
</organism>
<accession>A0A6M3JL39</accession>
<proteinExistence type="predicted"/>
<dbReference type="EMBL" id="MT141832">
    <property type="protein sequence ID" value="QJA70929.1"/>
    <property type="molecule type" value="Genomic_DNA"/>
</dbReference>
<reference evidence="1" key="1">
    <citation type="submission" date="2020-03" db="EMBL/GenBank/DDBJ databases">
        <title>The deep terrestrial virosphere.</title>
        <authorList>
            <person name="Holmfeldt K."/>
            <person name="Nilsson E."/>
            <person name="Simone D."/>
            <person name="Lopez-Fernandez M."/>
            <person name="Wu X."/>
            <person name="de Brujin I."/>
            <person name="Lundin D."/>
            <person name="Andersson A."/>
            <person name="Bertilsson S."/>
            <person name="Dopson M."/>
        </authorList>
    </citation>
    <scope>NUCLEOTIDE SEQUENCE</scope>
    <source>
        <strain evidence="1">MM415A03493</strain>
    </source>
</reference>
<sequence>MCDEMKEESMTLDEYEVFTEQVLEIREKAKEMTERWNKVRILVEEKTLSVDKKPEKEKDVHPLF</sequence>